<gene>
    <name evidence="1" type="ORF">E2C01_081551</name>
</gene>
<name>A0A5B7IW65_PORTR</name>
<keyword evidence="2" id="KW-1185">Reference proteome</keyword>
<dbReference type="AlphaFoldDB" id="A0A5B7IW65"/>
<dbReference type="Proteomes" id="UP000324222">
    <property type="component" value="Unassembled WGS sequence"/>
</dbReference>
<evidence type="ECO:0000313" key="2">
    <source>
        <dbReference type="Proteomes" id="UP000324222"/>
    </source>
</evidence>
<accession>A0A5B7IW65</accession>
<sequence>MPDGVLVWLACHHNPAHRGTAPQPCALSGELDQTPQTTTTTATLLPQEGELRAREEVAGTTAITTTATVGNTSVSTGGTTLASISAPGKPPRPNCQRFSLHTNLQEHHAWSRHGVYSNGPPGITARATRRPAVRVESASSSLSTWCARWWRLVLLTDTRRLLDAAPTQLALASQVCPPRRYISSHAT</sequence>
<dbReference type="EMBL" id="VSRR010072290">
    <property type="protein sequence ID" value="MPC86715.1"/>
    <property type="molecule type" value="Genomic_DNA"/>
</dbReference>
<organism evidence="1 2">
    <name type="scientific">Portunus trituberculatus</name>
    <name type="common">Swimming crab</name>
    <name type="synonym">Neptunus trituberculatus</name>
    <dbReference type="NCBI Taxonomy" id="210409"/>
    <lineage>
        <taxon>Eukaryota</taxon>
        <taxon>Metazoa</taxon>
        <taxon>Ecdysozoa</taxon>
        <taxon>Arthropoda</taxon>
        <taxon>Crustacea</taxon>
        <taxon>Multicrustacea</taxon>
        <taxon>Malacostraca</taxon>
        <taxon>Eumalacostraca</taxon>
        <taxon>Eucarida</taxon>
        <taxon>Decapoda</taxon>
        <taxon>Pleocyemata</taxon>
        <taxon>Brachyura</taxon>
        <taxon>Eubrachyura</taxon>
        <taxon>Portunoidea</taxon>
        <taxon>Portunidae</taxon>
        <taxon>Portuninae</taxon>
        <taxon>Portunus</taxon>
    </lineage>
</organism>
<evidence type="ECO:0000313" key="1">
    <source>
        <dbReference type="EMBL" id="MPC86715.1"/>
    </source>
</evidence>
<proteinExistence type="predicted"/>
<comment type="caution">
    <text evidence="1">The sequence shown here is derived from an EMBL/GenBank/DDBJ whole genome shotgun (WGS) entry which is preliminary data.</text>
</comment>
<reference evidence="1 2" key="1">
    <citation type="submission" date="2019-05" db="EMBL/GenBank/DDBJ databases">
        <title>Another draft genome of Portunus trituberculatus and its Hox gene families provides insights of decapod evolution.</title>
        <authorList>
            <person name="Jeong J.-H."/>
            <person name="Song I."/>
            <person name="Kim S."/>
            <person name="Choi T."/>
            <person name="Kim D."/>
            <person name="Ryu S."/>
            <person name="Kim W."/>
        </authorList>
    </citation>
    <scope>NUCLEOTIDE SEQUENCE [LARGE SCALE GENOMIC DNA]</scope>
    <source>
        <tissue evidence="1">Muscle</tissue>
    </source>
</reference>
<protein>
    <submittedName>
        <fullName evidence="1">Uncharacterized protein</fullName>
    </submittedName>
</protein>